<dbReference type="Gene3D" id="2.40.160.20">
    <property type="match status" value="1"/>
</dbReference>
<evidence type="ECO:0000256" key="1">
    <source>
        <dbReference type="SAM" id="SignalP"/>
    </source>
</evidence>
<name>A0A495ED68_9FLAO</name>
<gene>
    <name evidence="3" type="ORF">CLV91_0570</name>
</gene>
<sequence length="195" mass="21674">MKKIILATLFFAFSIVGFAQSKVNPGIRIGVNSANISNTNLEDKIGLNGAVFLDVRFTKFYALQPEIGFSNQGGESANGGEDLNINYISIAAVNKFYVAPKQGFHFILGPSLDFDFDNNFINIVNDTNESDVTPIDLSLLFGIGYEFPFGLTIEARYKQGLINIDLFDDFFDDYNENNTSLNNVFQVGVAYKFKI</sequence>
<dbReference type="RefSeq" id="WP_121063756.1">
    <property type="nucleotide sequence ID" value="NZ_RBIQ01000007.1"/>
</dbReference>
<evidence type="ECO:0000313" key="3">
    <source>
        <dbReference type="EMBL" id="RKR14493.1"/>
    </source>
</evidence>
<dbReference type="InterPro" id="IPR025665">
    <property type="entry name" value="Beta-barrel_OMP_2"/>
</dbReference>
<dbReference type="AlphaFoldDB" id="A0A495ED68"/>
<protein>
    <submittedName>
        <fullName evidence="3">Outer membrane protein with beta-barrel domain</fullName>
    </submittedName>
</protein>
<organism evidence="3 4">
    <name type="scientific">Maribacter vaceletii</name>
    <dbReference type="NCBI Taxonomy" id="1206816"/>
    <lineage>
        <taxon>Bacteria</taxon>
        <taxon>Pseudomonadati</taxon>
        <taxon>Bacteroidota</taxon>
        <taxon>Flavobacteriia</taxon>
        <taxon>Flavobacteriales</taxon>
        <taxon>Flavobacteriaceae</taxon>
        <taxon>Maribacter</taxon>
    </lineage>
</organism>
<evidence type="ECO:0000259" key="2">
    <source>
        <dbReference type="Pfam" id="PF13568"/>
    </source>
</evidence>
<keyword evidence="4" id="KW-1185">Reference proteome</keyword>
<dbReference type="EMBL" id="RBIQ01000007">
    <property type="protein sequence ID" value="RKR14493.1"/>
    <property type="molecule type" value="Genomic_DNA"/>
</dbReference>
<evidence type="ECO:0000313" key="4">
    <source>
        <dbReference type="Proteomes" id="UP000269412"/>
    </source>
</evidence>
<keyword evidence="1" id="KW-0732">Signal</keyword>
<dbReference type="Proteomes" id="UP000269412">
    <property type="component" value="Unassembled WGS sequence"/>
</dbReference>
<comment type="caution">
    <text evidence="3">The sequence shown here is derived from an EMBL/GenBank/DDBJ whole genome shotgun (WGS) entry which is preliminary data.</text>
</comment>
<proteinExistence type="predicted"/>
<reference evidence="3 4" key="1">
    <citation type="submission" date="2018-10" db="EMBL/GenBank/DDBJ databases">
        <title>Genomic Encyclopedia of Archaeal and Bacterial Type Strains, Phase II (KMG-II): from individual species to whole genera.</title>
        <authorList>
            <person name="Goeker M."/>
        </authorList>
    </citation>
    <scope>NUCLEOTIDE SEQUENCE [LARGE SCALE GENOMIC DNA]</scope>
    <source>
        <strain evidence="3 4">DSM 25230</strain>
    </source>
</reference>
<feature type="chain" id="PRO_5019729503" evidence="1">
    <location>
        <begin position="20"/>
        <end position="195"/>
    </location>
</feature>
<dbReference type="Pfam" id="PF13568">
    <property type="entry name" value="OMP_b-brl_2"/>
    <property type="match status" value="1"/>
</dbReference>
<dbReference type="OrthoDB" id="947434at2"/>
<feature type="domain" description="Outer membrane protein beta-barrel" evidence="2">
    <location>
        <begin position="18"/>
        <end position="164"/>
    </location>
</feature>
<accession>A0A495ED68</accession>
<feature type="signal peptide" evidence="1">
    <location>
        <begin position="1"/>
        <end position="19"/>
    </location>
</feature>